<dbReference type="PROSITE" id="PS00626">
    <property type="entry name" value="RCC1_2"/>
    <property type="match status" value="2"/>
</dbReference>
<feature type="repeat" description="RCC1" evidence="2">
    <location>
        <begin position="156"/>
        <end position="207"/>
    </location>
</feature>
<dbReference type="PANTHER" id="PTHR22872">
    <property type="entry name" value="BTK-BINDING PROTEIN-RELATED"/>
    <property type="match status" value="1"/>
</dbReference>
<evidence type="ECO:0000313" key="4">
    <source>
        <dbReference type="EnsemblProtists" id="EOD18443"/>
    </source>
</evidence>
<dbReference type="KEGG" id="ehx:EMIHUDRAFT_196713"/>
<sequence length="493" mass="51443">MSPVPAPDPAPDPATFACLPCEIKRLLLLPVELKTLSRSACVCRDLRNAAEDVLHARAALAKLPTDGGFRVQLWRLLHSSAARTIAAGALHSAACIGGGLTTWGIDENQRGFLGIGHHHSRVPPTRVPVPAPASERQEIVAVATHSLHTLALTKSGHCFSFGFGEAGQLGHGDAATLWRPRLITALLGERAVDVSAGQQHSLVLTAAGASYAFGSGFSGKLGLGDQRSHALPQRIGALAQVRVAVLEAGALHSLAADEGGAVHSFGCGSDWQLGHGTREDEHTPRPVAALLGRRIVRLAGGEHHSLAVDHAGQLYSWGAGEARERTSGYAGGWLGHRAVDPQPLPRPVAALCGVRIAAVAASSRHSLALADGGALFSFGDGDGGKLGHDDGGRMHWVPTRIRALEGLRVAAVTAGEAHSMCVLEDGRLLSWGCGGALGLPRALLETPEQPASWASAGNYEWAPGDEERRWQAHVPTPVAVVGLVPEPTDPTRG</sequence>
<reference evidence="4" key="2">
    <citation type="submission" date="2024-10" db="UniProtKB">
        <authorList>
            <consortium name="EnsemblProtists"/>
        </authorList>
    </citation>
    <scope>IDENTIFICATION</scope>
</reference>
<feature type="repeat" description="RCC1" evidence="2">
    <location>
        <begin position="312"/>
        <end position="372"/>
    </location>
</feature>
<dbReference type="eggNOG" id="KOG1426">
    <property type="taxonomic scope" value="Eukaryota"/>
</dbReference>
<name>A0A0D3J4K8_EMIH1</name>
<feature type="repeat" description="RCC1" evidence="2">
    <location>
        <begin position="208"/>
        <end position="259"/>
    </location>
</feature>
<dbReference type="STRING" id="2903.R1C741"/>
<dbReference type="PROSITE" id="PS50012">
    <property type="entry name" value="RCC1_3"/>
    <property type="match status" value="6"/>
</dbReference>
<dbReference type="OMA" id="IATSEYH"/>
<dbReference type="InterPro" id="IPR051625">
    <property type="entry name" value="Signaling_Regulatory_Domain"/>
</dbReference>
<keyword evidence="1" id="KW-0677">Repeat</keyword>
<dbReference type="RefSeq" id="XP_005770872.1">
    <property type="nucleotide sequence ID" value="XM_005770815.1"/>
</dbReference>
<protein>
    <recommendedName>
        <fullName evidence="3">RCC1-like domain-containing protein</fullName>
    </recommendedName>
</protein>
<evidence type="ECO:0000313" key="5">
    <source>
        <dbReference type="Proteomes" id="UP000013827"/>
    </source>
</evidence>
<evidence type="ECO:0000256" key="1">
    <source>
        <dbReference type="ARBA" id="ARBA00022737"/>
    </source>
</evidence>
<dbReference type="PaxDb" id="2903-EOD18443"/>
<accession>A0A0D3J4K8</accession>
<dbReference type="Pfam" id="PF25390">
    <property type="entry name" value="WD40_RLD"/>
    <property type="match status" value="1"/>
</dbReference>
<keyword evidence="5" id="KW-1185">Reference proteome</keyword>
<dbReference type="InterPro" id="IPR000408">
    <property type="entry name" value="Reg_chr_condens"/>
</dbReference>
<evidence type="ECO:0000256" key="2">
    <source>
        <dbReference type="PROSITE-ProRule" id="PRU00235"/>
    </source>
</evidence>
<evidence type="ECO:0000259" key="3">
    <source>
        <dbReference type="Pfam" id="PF25390"/>
    </source>
</evidence>
<feature type="repeat" description="RCC1" evidence="2">
    <location>
        <begin position="373"/>
        <end position="425"/>
    </location>
</feature>
<reference evidence="5" key="1">
    <citation type="journal article" date="2013" name="Nature">
        <title>Pan genome of the phytoplankton Emiliania underpins its global distribution.</title>
        <authorList>
            <person name="Read B.A."/>
            <person name="Kegel J."/>
            <person name="Klute M.J."/>
            <person name="Kuo A."/>
            <person name="Lefebvre S.C."/>
            <person name="Maumus F."/>
            <person name="Mayer C."/>
            <person name="Miller J."/>
            <person name="Monier A."/>
            <person name="Salamov A."/>
            <person name="Young J."/>
            <person name="Aguilar M."/>
            <person name="Claverie J.M."/>
            <person name="Frickenhaus S."/>
            <person name="Gonzalez K."/>
            <person name="Herman E.K."/>
            <person name="Lin Y.C."/>
            <person name="Napier J."/>
            <person name="Ogata H."/>
            <person name="Sarno A.F."/>
            <person name="Shmutz J."/>
            <person name="Schroeder D."/>
            <person name="de Vargas C."/>
            <person name="Verret F."/>
            <person name="von Dassow P."/>
            <person name="Valentin K."/>
            <person name="Van de Peer Y."/>
            <person name="Wheeler G."/>
            <person name="Dacks J.B."/>
            <person name="Delwiche C.F."/>
            <person name="Dyhrman S.T."/>
            <person name="Glockner G."/>
            <person name="John U."/>
            <person name="Richards T."/>
            <person name="Worden A.Z."/>
            <person name="Zhang X."/>
            <person name="Grigoriev I.V."/>
            <person name="Allen A.E."/>
            <person name="Bidle K."/>
            <person name="Borodovsky M."/>
            <person name="Bowler C."/>
            <person name="Brownlee C."/>
            <person name="Cock J.M."/>
            <person name="Elias M."/>
            <person name="Gladyshev V.N."/>
            <person name="Groth M."/>
            <person name="Guda C."/>
            <person name="Hadaegh A."/>
            <person name="Iglesias-Rodriguez M.D."/>
            <person name="Jenkins J."/>
            <person name="Jones B.M."/>
            <person name="Lawson T."/>
            <person name="Leese F."/>
            <person name="Lindquist E."/>
            <person name="Lobanov A."/>
            <person name="Lomsadze A."/>
            <person name="Malik S.B."/>
            <person name="Marsh M.E."/>
            <person name="Mackinder L."/>
            <person name="Mock T."/>
            <person name="Mueller-Roeber B."/>
            <person name="Pagarete A."/>
            <person name="Parker M."/>
            <person name="Probert I."/>
            <person name="Quesneville H."/>
            <person name="Raines C."/>
            <person name="Rensing S.A."/>
            <person name="Riano-Pachon D.M."/>
            <person name="Richier S."/>
            <person name="Rokitta S."/>
            <person name="Shiraiwa Y."/>
            <person name="Soanes D.M."/>
            <person name="van der Giezen M."/>
            <person name="Wahlund T.M."/>
            <person name="Williams B."/>
            <person name="Wilson W."/>
            <person name="Wolfe G."/>
            <person name="Wurch L.L."/>
        </authorList>
    </citation>
    <scope>NUCLEOTIDE SEQUENCE</scope>
</reference>
<dbReference type="HOGENOM" id="CLU_044016_0_0_1"/>
<proteinExistence type="predicted"/>
<dbReference type="SUPFAM" id="SSF50985">
    <property type="entry name" value="RCC1/BLIP-II"/>
    <property type="match status" value="2"/>
</dbReference>
<feature type="repeat" description="RCC1" evidence="2">
    <location>
        <begin position="98"/>
        <end position="155"/>
    </location>
</feature>
<dbReference type="InterPro" id="IPR009091">
    <property type="entry name" value="RCC1/BLIP-II"/>
</dbReference>
<dbReference type="AlphaFoldDB" id="A0A0D3J4K8"/>
<dbReference type="EnsemblProtists" id="EOD18443">
    <property type="protein sequence ID" value="EOD18443"/>
    <property type="gene ID" value="EMIHUDRAFT_196713"/>
</dbReference>
<feature type="repeat" description="RCC1" evidence="2">
    <location>
        <begin position="260"/>
        <end position="311"/>
    </location>
</feature>
<organism evidence="4 5">
    <name type="scientific">Emiliania huxleyi (strain CCMP1516)</name>
    <dbReference type="NCBI Taxonomy" id="280463"/>
    <lineage>
        <taxon>Eukaryota</taxon>
        <taxon>Haptista</taxon>
        <taxon>Haptophyta</taxon>
        <taxon>Prymnesiophyceae</taxon>
        <taxon>Isochrysidales</taxon>
        <taxon>Noelaerhabdaceae</taxon>
        <taxon>Emiliania</taxon>
    </lineage>
</organism>
<dbReference type="GeneID" id="19046444"/>
<dbReference type="InterPro" id="IPR058923">
    <property type="entry name" value="RCC1-like_dom"/>
</dbReference>
<dbReference type="Proteomes" id="UP000013827">
    <property type="component" value="Unassembled WGS sequence"/>
</dbReference>
<dbReference type="PRINTS" id="PR00633">
    <property type="entry name" value="RCCNDNSATION"/>
</dbReference>
<feature type="domain" description="RCC1-like" evidence="3">
    <location>
        <begin position="82"/>
        <end position="323"/>
    </location>
</feature>
<dbReference type="Pfam" id="PF00415">
    <property type="entry name" value="RCC1"/>
    <property type="match status" value="1"/>
</dbReference>
<dbReference type="Gene3D" id="2.130.10.30">
    <property type="entry name" value="Regulator of chromosome condensation 1/beta-lactamase-inhibitor protein II"/>
    <property type="match status" value="2"/>
</dbReference>